<feature type="transmembrane region" description="Helical" evidence="8">
    <location>
        <begin position="327"/>
        <end position="349"/>
    </location>
</feature>
<keyword evidence="3" id="KW-0813">Transport</keyword>
<evidence type="ECO:0000256" key="4">
    <source>
        <dbReference type="ARBA" id="ARBA00022544"/>
    </source>
</evidence>
<sequence length="363" mass="42180">MNERLRPLQLSILFYSVQNGLYLYTLPRITAQYFGTNGWLSIIFIFILVNLNIAMIAIIYKLGKGRSVFEIIEATVPKWVMVPVYLFILCVWIGLASMIMREYIFIIKIFFYPALPAFYFVLFFTLLSFQLLTGGIRHITRSFVVLICFVMPMIVLLIYLIPEFEFARFTPFYFKGGTDYFQGTLHVYSVYLGIEVSILFFPMVAKNWTKSLFIGNFFSLVVYLMVTFTCFGFFSFDQILNDLYPIMTLFEYTEVTFLSRAENLCFCVFAFKVLATTVIYFWGAQKTLEHIARKVKSGLWILCILAAGFILALLPDSVAHVDKWSTWLSNSAIVIAWALPLFVLCILFIQMLKNQVMRERDYA</sequence>
<comment type="caution">
    <text evidence="9">The sequence shown here is derived from an EMBL/GenBank/DDBJ whole genome shotgun (WGS) entry which is preliminary data.</text>
</comment>
<evidence type="ECO:0000313" key="10">
    <source>
        <dbReference type="Proteomes" id="UP000673394"/>
    </source>
</evidence>
<feature type="transmembrane region" description="Helical" evidence="8">
    <location>
        <begin position="38"/>
        <end position="60"/>
    </location>
</feature>
<feature type="transmembrane region" description="Helical" evidence="8">
    <location>
        <begin position="80"/>
        <end position="99"/>
    </location>
</feature>
<evidence type="ECO:0000256" key="6">
    <source>
        <dbReference type="ARBA" id="ARBA00022989"/>
    </source>
</evidence>
<proteinExistence type="inferred from homology"/>
<feature type="transmembrane region" description="Helical" evidence="8">
    <location>
        <begin position="295"/>
        <end position="315"/>
    </location>
</feature>
<organism evidence="9 10">
    <name type="scientific">Paenibacillus lignilyticus</name>
    <dbReference type="NCBI Taxonomy" id="1172615"/>
    <lineage>
        <taxon>Bacteria</taxon>
        <taxon>Bacillati</taxon>
        <taxon>Bacillota</taxon>
        <taxon>Bacilli</taxon>
        <taxon>Bacillales</taxon>
        <taxon>Paenibacillaceae</taxon>
        <taxon>Paenibacillus</taxon>
    </lineage>
</organism>
<dbReference type="Pfam" id="PF03845">
    <property type="entry name" value="Spore_permease"/>
    <property type="match status" value="1"/>
</dbReference>
<gene>
    <name evidence="9" type="ORF">I8J30_10835</name>
</gene>
<feature type="transmembrane region" description="Helical" evidence="8">
    <location>
        <begin position="7"/>
        <end position="26"/>
    </location>
</feature>
<dbReference type="RefSeq" id="WP_210658102.1">
    <property type="nucleotide sequence ID" value="NZ_JAGKSP010000003.1"/>
</dbReference>
<keyword evidence="7 8" id="KW-0472">Membrane</keyword>
<feature type="transmembrane region" description="Helical" evidence="8">
    <location>
        <begin position="105"/>
        <end position="131"/>
    </location>
</feature>
<dbReference type="EMBL" id="JAGKSP010000003">
    <property type="protein sequence ID" value="MBP3963196.1"/>
    <property type="molecule type" value="Genomic_DNA"/>
</dbReference>
<evidence type="ECO:0000256" key="8">
    <source>
        <dbReference type="SAM" id="Phobius"/>
    </source>
</evidence>
<keyword evidence="6 8" id="KW-1133">Transmembrane helix</keyword>
<feature type="transmembrane region" description="Helical" evidence="8">
    <location>
        <begin position="143"/>
        <end position="161"/>
    </location>
</feature>
<name>A0ABS5CB25_9BACL</name>
<evidence type="ECO:0000256" key="2">
    <source>
        <dbReference type="ARBA" id="ARBA00007998"/>
    </source>
</evidence>
<keyword evidence="5 8" id="KW-0812">Transmembrane</keyword>
<evidence type="ECO:0000313" key="9">
    <source>
        <dbReference type="EMBL" id="MBP3963196.1"/>
    </source>
</evidence>
<feature type="transmembrane region" description="Helical" evidence="8">
    <location>
        <begin position="261"/>
        <end position="283"/>
    </location>
</feature>
<evidence type="ECO:0000256" key="7">
    <source>
        <dbReference type="ARBA" id="ARBA00023136"/>
    </source>
</evidence>
<dbReference type="PANTHER" id="PTHR34975:SF2">
    <property type="entry name" value="SPORE GERMINATION PROTEIN A2"/>
    <property type="match status" value="1"/>
</dbReference>
<protein>
    <submittedName>
        <fullName evidence="9">GerAB/ArcD/ProY family transporter</fullName>
    </submittedName>
</protein>
<comment type="subcellular location">
    <subcellularLocation>
        <location evidence="1">Membrane</location>
        <topology evidence="1">Multi-pass membrane protein</topology>
    </subcellularLocation>
</comment>
<keyword evidence="4" id="KW-0309">Germination</keyword>
<dbReference type="Proteomes" id="UP000673394">
    <property type="component" value="Unassembled WGS sequence"/>
</dbReference>
<reference evidence="9 10" key="1">
    <citation type="submission" date="2021-04" db="EMBL/GenBank/DDBJ databases">
        <title>Paenibacillus sp. DLE-14 whole genome sequence.</title>
        <authorList>
            <person name="Ham Y.J."/>
        </authorList>
    </citation>
    <scope>NUCLEOTIDE SEQUENCE [LARGE SCALE GENOMIC DNA]</scope>
    <source>
        <strain evidence="9 10">DLE-14</strain>
    </source>
</reference>
<feature type="transmembrane region" description="Helical" evidence="8">
    <location>
        <begin position="213"/>
        <end position="236"/>
    </location>
</feature>
<feature type="transmembrane region" description="Helical" evidence="8">
    <location>
        <begin position="181"/>
        <end position="201"/>
    </location>
</feature>
<keyword evidence="10" id="KW-1185">Reference proteome</keyword>
<evidence type="ECO:0000256" key="3">
    <source>
        <dbReference type="ARBA" id="ARBA00022448"/>
    </source>
</evidence>
<dbReference type="Gene3D" id="1.20.1740.10">
    <property type="entry name" value="Amino acid/polyamine transporter I"/>
    <property type="match status" value="1"/>
</dbReference>
<evidence type="ECO:0000256" key="1">
    <source>
        <dbReference type="ARBA" id="ARBA00004141"/>
    </source>
</evidence>
<evidence type="ECO:0000256" key="5">
    <source>
        <dbReference type="ARBA" id="ARBA00022692"/>
    </source>
</evidence>
<accession>A0ABS5CB25</accession>
<comment type="similarity">
    <text evidence="2">Belongs to the amino acid-polyamine-organocation (APC) superfamily. Spore germination protein (SGP) (TC 2.A.3.9) family.</text>
</comment>
<dbReference type="InterPro" id="IPR004761">
    <property type="entry name" value="Spore_GerAB"/>
</dbReference>
<dbReference type="PANTHER" id="PTHR34975">
    <property type="entry name" value="SPORE GERMINATION PROTEIN A2"/>
    <property type="match status" value="1"/>
</dbReference>